<name>A0ABW2D4Z9_9ACTN</name>
<organism evidence="2 3">
    <name type="scientific">Glycomyces mayteni</name>
    <dbReference type="NCBI Taxonomy" id="543887"/>
    <lineage>
        <taxon>Bacteria</taxon>
        <taxon>Bacillati</taxon>
        <taxon>Actinomycetota</taxon>
        <taxon>Actinomycetes</taxon>
        <taxon>Glycomycetales</taxon>
        <taxon>Glycomycetaceae</taxon>
        <taxon>Glycomyces</taxon>
    </lineage>
</organism>
<feature type="signal peptide" evidence="1">
    <location>
        <begin position="1"/>
        <end position="27"/>
    </location>
</feature>
<dbReference type="Proteomes" id="UP001596470">
    <property type="component" value="Unassembled WGS sequence"/>
</dbReference>
<evidence type="ECO:0000313" key="2">
    <source>
        <dbReference type="EMBL" id="MFC6955738.1"/>
    </source>
</evidence>
<accession>A0ABW2D4Z9</accession>
<protein>
    <recommendedName>
        <fullName evidence="4">Secreted protein</fullName>
    </recommendedName>
</protein>
<keyword evidence="1" id="KW-0732">Signal</keyword>
<feature type="chain" id="PRO_5047068791" description="Secreted protein" evidence="1">
    <location>
        <begin position="28"/>
        <end position="126"/>
    </location>
</feature>
<dbReference type="EMBL" id="JBHSYS010000001">
    <property type="protein sequence ID" value="MFC6955738.1"/>
    <property type="molecule type" value="Genomic_DNA"/>
</dbReference>
<evidence type="ECO:0008006" key="4">
    <source>
        <dbReference type="Google" id="ProtNLM"/>
    </source>
</evidence>
<proteinExistence type="predicted"/>
<dbReference type="RefSeq" id="WP_382352524.1">
    <property type="nucleotide sequence ID" value="NZ_JBHMBP010000004.1"/>
</dbReference>
<evidence type="ECO:0000256" key="1">
    <source>
        <dbReference type="SAM" id="SignalP"/>
    </source>
</evidence>
<comment type="caution">
    <text evidence="2">The sequence shown here is derived from an EMBL/GenBank/DDBJ whole genome shotgun (WGS) entry which is preliminary data.</text>
</comment>
<sequence>MKKTIYALLASTAMALSLLTGVQGASAAEPEPAATAAVATASDDVTIMGWPSGCADYQYYNGWLARCTKANGGSWLVFAVCQTEGGGPRFTRNPSVWQTTSNVPSIVSCPPGSFVVDGGIWTSNTP</sequence>
<keyword evidence="3" id="KW-1185">Reference proteome</keyword>
<evidence type="ECO:0000313" key="3">
    <source>
        <dbReference type="Proteomes" id="UP001596470"/>
    </source>
</evidence>
<gene>
    <name evidence="2" type="ORF">ACFQS3_00875</name>
</gene>
<reference evidence="3" key="1">
    <citation type="journal article" date="2019" name="Int. J. Syst. Evol. Microbiol.">
        <title>The Global Catalogue of Microorganisms (GCM) 10K type strain sequencing project: providing services to taxonomists for standard genome sequencing and annotation.</title>
        <authorList>
            <consortium name="The Broad Institute Genomics Platform"/>
            <consortium name="The Broad Institute Genome Sequencing Center for Infectious Disease"/>
            <person name="Wu L."/>
            <person name="Ma J."/>
        </authorList>
    </citation>
    <scope>NUCLEOTIDE SEQUENCE [LARGE SCALE GENOMIC DNA]</scope>
    <source>
        <strain evidence="3">KACC 12634</strain>
    </source>
</reference>